<name>A0A1H3AZP5_9RHOB</name>
<evidence type="ECO:0008006" key="3">
    <source>
        <dbReference type="Google" id="ProtNLM"/>
    </source>
</evidence>
<dbReference type="RefSeq" id="WP_092890439.1">
    <property type="nucleotide sequence ID" value="NZ_FNOM01000007.1"/>
</dbReference>
<evidence type="ECO:0000313" key="1">
    <source>
        <dbReference type="EMBL" id="SDX34871.1"/>
    </source>
</evidence>
<accession>A0A1H3AZP5</accession>
<reference evidence="1 2" key="1">
    <citation type="submission" date="2016-10" db="EMBL/GenBank/DDBJ databases">
        <authorList>
            <person name="de Groot N.N."/>
        </authorList>
    </citation>
    <scope>NUCLEOTIDE SEQUENCE [LARGE SCALE GENOMIC DNA]</scope>
    <source>
        <strain evidence="1 2">CGMCC 1.8894</strain>
    </source>
</reference>
<sequence length="291" mass="30095">MLSQIIHPGPAAHDRFTALRCAATPVTVSLRGGVPLMQAVAEGFAAAGFDAGWLDLRDAPCDALTYLIPGLDPSGAHAAWYNGPHHGGPGVIRQLGLWLGLRDGASFLHGHGLWSIAGQGDRVGHILPFDTVLTHDITAHGWGLRAARLVVAPDPETGFSLFQPQPLPGLAHVAPTCSSSEAAPPQDAVLVTLRPNGDISAMLDQIALTHDMPDAQVLGLGSLIGPRFATGGGVDSFATEILLTAGQIRDGESHLSALVVGLDGTHQHGALARGACAVCVTCELLLIAPPR</sequence>
<evidence type="ECO:0000313" key="2">
    <source>
        <dbReference type="Proteomes" id="UP000198539"/>
    </source>
</evidence>
<dbReference type="SUPFAM" id="SSF117856">
    <property type="entry name" value="AF0104/ALDC/Ptd012-like"/>
    <property type="match status" value="2"/>
</dbReference>
<protein>
    <recommendedName>
        <fullName evidence="3">PPC domain-containing protein</fullName>
    </recommendedName>
</protein>
<dbReference type="EMBL" id="FNOM01000007">
    <property type="protein sequence ID" value="SDX34871.1"/>
    <property type="molecule type" value="Genomic_DNA"/>
</dbReference>
<proteinExistence type="predicted"/>
<dbReference type="AlphaFoldDB" id="A0A1H3AZP5"/>
<dbReference type="Gene3D" id="3.30.1330.80">
    <property type="entry name" value="Hypothetical protein, similar to alpha- acetolactate decarboxylase, domain 2"/>
    <property type="match status" value="1"/>
</dbReference>
<organism evidence="1 2">
    <name type="scientific">Roseicitreum antarcticum</name>
    <dbReference type="NCBI Taxonomy" id="564137"/>
    <lineage>
        <taxon>Bacteria</taxon>
        <taxon>Pseudomonadati</taxon>
        <taxon>Pseudomonadota</taxon>
        <taxon>Alphaproteobacteria</taxon>
        <taxon>Rhodobacterales</taxon>
        <taxon>Paracoccaceae</taxon>
        <taxon>Roseicitreum</taxon>
    </lineage>
</organism>
<keyword evidence="2" id="KW-1185">Reference proteome</keyword>
<gene>
    <name evidence="1" type="ORF">SAMN04488238_107188</name>
</gene>
<dbReference type="STRING" id="564137.SAMN04488238_107188"/>
<dbReference type="Proteomes" id="UP000198539">
    <property type="component" value="Unassembled WGS sequence"/>
</dbReference>